<feature type="short sequence motif" description="'KMSKS' region" evidence="21">
    <location>
        <begin position="503"/>
        <end position="507"/>
    </location>
</feature>
<evidence type="ECO:0000256" key="10">
    <source>
        <dbReference type="ARBA" id="ARBA00022723"/>
    </source>
</evidence>
<feature type="domain" description="Cysteinyl-tRNA synthetase class Ia DALR" evidence="23">
    <location>
        <begin position="591"/>
        <end position="654"/>
    </location>
</feature>
<dbReference type="SUPFAM" id="SSF51161">
    <property type="entry name" value="Trimeric LpxA-like enzymes"/>
    <property type="match status" value="1"/>
</dbReference>
<dbReference type="EC" id="6.1.1.16" evidence="21"/>
<evidence type="ECO:0000256" key="19">
    <source>
        <dbReference type="ARBA" id="ARBA00047398"/>
    </source>
</evidence>
<dbReference type="FunFam" id="3.40.50.620:FF:000009">
    <property type="entry name" value="Cysteine--tRNA ligase"/>
    <property type="match status" value="1"/>
</dbReference>
<protein>
    <recommendedName>
        <fullName evidence="21">Cysteine--tRNA ligase</fullName>
        <ecNumber evidence="21">6.1.1.16</ecNumber>
    </recommendedName>
    <alternativeName>
        <fullName evidence="21">Cysteinyl-tRNA synthetase</fullName>
        <shortName evidence="21">CysRS</shortName>
    </alternativeName>
</protein>
<feature type="coiled-coil region" evidence="22">
    <location>
        <begin position="651"/>
        <end position="678"/>
    </location>
</feature>
<dbReference type="InterPro" id="IPR024909">
    <property type="entry name" value="Cys-tRNA/MSH_ligase"/>
</dbReference>
<dbReference type="InterPro" id="IPR056411">
    <property type="entry name" value="CysS_C"/>
</dbReference>
<feature type="binding site" evidence="21">
    <location>
        <position position="506"/>
    </location>
    <ligand>
        <name>ATP</name>
        <dbReference type="ChEBI" id="CHEBI:30616"/>
    </ligand>
</feature>
<dbReference type="Pfam" id="PF09190">
    <property type="entry name" value="DALR_2"/>
    <property type="match status" value="1"/>
</dbReference>
<keyword evidence="16 21" id="KW-0030">Aminoacyl-tRNA synthetase</keyword>
<evidence type="ECO:0000313" key="25">
    <source>
        <dbReference type="Proteomes" id="UP000660861"/>
    </source>
</evidence>
<comment type="subcellular location">
    <subcellularLocation>
        <location evidence="1 21">Cytoplasm</location>
    </subcellularLocation>
</comment>
<dbReference type="FunFam" id="1.10.3130.10:FF:000003">
    <property type="entry name" value="Serine acetyltransferase"/>
    <property type="match status" value="1"/>
</dbReference>
<dbReference type="SUPFAM" id="SSF47323">
    <property type="entry name" value="Anticodon-binding domain of a subclass of class I aminoacyl-tRNA synthetases"/>
    <property type="match status" value="1"/>
</dbReference>
<evidence type="ECO:0000256" key="16">
    <source>
        <dbReference type="ARBA" id="ARBA00023146"/>
    </source>
</evidence>
<dbReference type="GO" id="GO:0009001">
    <property type="term" value="F:serine O-acetyltransferase activity"/>
    <property type="evidence" value="ECO:0007669"/>
    <property type="project" value="UniProtKB-EC"/>
</dbReference>
<dbReference type="InterPro" id="IPR042122">
    <property type="entry name" value="Ser_AcTrfase_N_sf"/>
</dbReference>
<dbReference type="Gene3D" id="1.20.120.1910">
    <property type="entry name" value="Cysteine-tRNA ligase, C-terminal anti-codon recognition domain"/>
    <property type="match status" value="1"/>
</dbReference>
<dbReference type="InterPro" id="IPR032678">
    <property type="entry name" value="tRNA-synt_1_cat_dom"/>
</dbReference>
<keyword evidence="9" id="KW-0808">Transferase</keyword>
<feature type="binding site" evidence="21">
    <location>
        <position position="446"/>
    </location>
    <ligand>
        <name>Zn(2+)</name>
        <dbReference type="ChEBI" id="CHEBI:29105"/>
    </ligand>
</feature>
<feature type="binding site" evidence="21">
    <location>
        <position position="475"/>
    </location>
    <ligand>
        <name>Zn(2+)</name>
        <dbReference type="ChEBI" id="CHEBI:29105"/>
    </ligand>
</feature>
<dbReference type="EMBL" id="JACRTC010000005">
    <property type="protein sequence ID" value="MBC8570897.1"/>
    <property type="molecule type" value="Genomic_DNA"/>
</dbReference>
<dbReference type="Gene3D" id="1.10.3130.10">
    <property type="entry name" value="serine acetyltransferase, domain 1"/>
    <property type="match status" value="1"/>
</dbReference>
<comment type="cofactor">
    <cofactor evidence="21">
        <name>Zn(2+)</name>
        <dbReference type="ChEBI" id="CHEBI:29105"/>
    </cofactor>
    <text evidence="21">Binds 1 zinc ion per subunit.</text>
</comment>
<dbReference type="InterPro" id="IPR014729">
    <property type="entry name" value="Rossmann-like_a/b/a_fold"/>
</dbReference>
<comment type="similarity">
    <text evidence="3 21">Belongs to the class-I aminoacyl-tRNA synthetase family.</text>
</comment>
<comment type="caution">
    <text evidence="24">The sequence shown here is derived from an EMBL/GenBank/DDBJ whole genome shotgun (WGS) entry which is preliminary data.</text>
</comment>
<feature type="binding site" evidence="21">
    <location>
        <position position="471"/>
    </location>
    <ligand>
        <name>Zn(2+)</name>
        <dbReference type="ChEBI" id="CHEBI:29105"/>
    </ligand>
</feature>
<evidence type="ECO:0000256" key="9">
    <source>
        <dbReference type="ARBA" id="ARBA00022679"/>
    </source>
</evidence>
<evidence type="ECO:0000256" key="1">
    <source>
        <dbReference type="ARBA" id="ARBA00004496"/>
    </source>
</evidence>
<dbReference type="SMART" id="SM00840">
    <property type="entry name" value="DALR_2"/>
    <property type="match status" value="1"/>
</dbReference>
<keyword evidence="18" id="KW-0012">Acyltransferase</keyword>
<keyword evidence="10 21" id="KW-0479">Metal-binding</keyword>
<dbReference type="HAMAP" id="MF_00041">
    <property type="entry name" value="Cys_tRNA_synth"/>
    <property type="match status" value="1"/>
</dbReference>
<dbReference type="NCBIfam" id="NF041874">
    <property type="entry name" value="EPS_EpsC"/>
    <property type="match status" value="1"/>
</dbReference>
<feature type="coiled-coil region" evidence="22">
    <location>
        <begin position="194"/>
        <end position="230"/>
    </location>
</feature>
<dbReference type="FunFam" id="2.160.10.10:FF:000007">
    <property type="entry name" value="Serine acetyltransferase"/>
    <property type="match status" value="1"/>
</dbReference>
<keyword evidence="17" id="KW-0198">Cysteine biosynthesis</keyword>
<evidence type="ECO:0000256" key="21">
    <source>
        <dbReference type="HAMAP-Rule" id="MF_00041"/>
    </source>
</evidence>
<dbReference type="PRINTS" id="PR00983">
    <property type="entry name" value="TRNASYNTHCYS"/>
</dbReference>
<feature type="binding site" evidence="21">
    <location>
        <position position="266"/>
    </location>
    <ligand>
        <name>Zn(2+)</name>
        <dbReference type="ChEBI" id="CHEBI:29105"/>
    </ligand>
</feature>
<dbReference type="CDD" id="cd00672">
    <property type="entry name" value="CysRS_core"/>
    <property type="match status" value="1"/>
</dbReference>
<evidence type="ECO:0000256" key="12">
    <source>
        <dbReference type="ARBA" id="ARBA00022741"/>
    </source>
</evidence>
<feature type="short sequence motif" description="'HIGH' region" evidence="21">
    <location>
        <begin position="268"/>
        <end position="278"/>
    </location>
</feature>
<dbReference type="SUPFAM" id="SSF52374">
    <property type="entry name" value="Nucleotidylyl transferase"/>
    <property type="match status" value="1"/>
</dbReference>
<keyword evidence="22" id="KW-0175">Coiled coil</keyword>
<keyword evidence="11" id="KW-0677">Repeat</keyword>
<dbReference type="GO" id="GO:0004817">
    <property type="term" value="F:cysteine-tRNA ligase activity"/>
    <property type="evidence" value="ECO:0007669"/>
    <property type="project" value="UniProtKB-UniRule"/>
</dbReference>
<dbReference type="Proteomes" id="UP000660861">
    <property type="component" value="Unassembled WGS sequence"/>
</dbReference>
<dbReference type="InterPro" id="IPR053376">
    <property type="entry name" value="Serine_acetyltransferase"/>
</dbReference>
<dbReference type="InterPro" id="IPR015803">
    <property type="entry name" value="Cys-tRNA-ligase"/>
</dbReference>
<dbReference type="AlphaFoldDB" id="A0A926EFS9"/>
<comment type="subunit">
    <text evidence="5 21">Monomer.</text>
</comment>
<evidence type="ECO:0000313" key="24">
    <source>
        <dbReference type="EMBL" id="MBC8570897.1"/>
    </source>
</evidence>
<evidence type="ECO:0000256" key="7">
    <source>
        <dbReference type="ARBA" id="ARBA00022598"/>
    </source>
</evidence>
<dbReference type="InterPro" id="IPR010493">
    <property type="entry name" value="Ser_AcTrfase_N"/>
</dbReference>
<evidence type="ECO:0000256" key="3">
    <source>
        <dbReference type="ARBA" id="ARBA00005594"/>
    </source>
</evidence>
<organism evidence="24 25">
    <name type="scientific">Zongyangia hominis</name>
    <dbReference type="NCBI Taxonomy" id="2763677"/>
    <lineage>
        <taxon>Bacteria</taxon>
        <taxon>Bacillati</taxon>
        <taxon>Bacillota</taxon>
        <taxon>Clostridia</taxon>
        <taxon>Eubacteriales</taxon>
        <taxon>Oscillospiraceae</taxon>
        <taxon>Zongyangia</taxon>
    </lineage>
</organism>
<evidence type="ECO:0000256" key="5">
    <source>
        <dbReference type="ARBA" id="ARBA00011245"/>
    </source>
</evidence>
<dbReference type="Gene3D" id="3.40.50.620">
    <property type="entry name" value="HUPs"/>
    <property type="match status" value="1"/>
</dbReference>
<comment type="pathway">
    <text evidence="2">Amino-acid biosynthesis; L-cysteine biosynthesis; L-cysteine from L-serine: step 1/2.</text>
</comment>
<dbReference type="InterPro" id="IPR009080">
    <property type="entry name" value="tRNAsynth_Ia_anticodon-bd"/>
</dbReference>
<accession>A0A926EFS9</accession>
<gene>
    <name evidence="21" type="primary">cysS</name>
    <name evidence="24" type="ORF">H8709_08665</name>
</gene>
<comment type="similarity">
    <text evidence="4">Belongs to the transferase hexapeptide repeat family.</text>
</comment>
<keyword evidence="15 21" id="KW-0648">Protein biosynthesis</keyword>
<dbReference type="InterPro" id="IPR011004">
    <property type="entry name" value="Trimer_LpxA-like_sf"/>
</dbReference>
<dbReference type="Pfam" id="PF23493">
    <property type="entry name" value="CysS_C"/>
    <property type="match status" value="1"/>
</dbReference>
<name>A0A926EFS9_9FIRM</name>
<sequence>MLFDRLRADIDAVKQRDPASRSSLEILLLYSGVHAIIAHRFSHFFYRHKLYFLARLNSQLSRFFTGIEIHPGAKIGRGVMIDHGCGIVIGETAEVGDGCALYQGVTLGGTGKDKGKRHPTLGKNVMVGAGAKVLGPFKIGDNAKIAAGAVVLEEVPENCTAVGVPARVVRRKGVKPPLQELDQVRIPDPVAQELCRLQLTIERLEMRLKQVEAENDARAERKSIERYDRQKAHRKERKSMKVFNTLHKCKEEFVPLTPGKVKMYACGPTVYNYIHIGNARPICVFDTLRRYLEYRGYDVTFVQNFTDVDDKLIKKANEEGITVKEVAERYIKEYLTDAEGLGIRPATFHPRATENMEKIIEIVKTLVDKGYAYAVGGDVYFRTKKFDEYGKLSHMPLEDLESGARIAVGEVKEDAMDFALWKAAKEGEPAWDSPWGKGRPGWHIECTAMINNLLGDTIDIHCGGQDLIFPHHENEIAQAECCTGKEYARYWMHNGYINVDNKKMSKSLNNFFTVRDVAEQYGYEPIKFMMLQAHYRSPINYSVEVIEQCKAALERLYNCRDNLDFMLQNAAEETREGDAERKAALATRRDQFVAAMDDDLNTADGIAAVFDLVKDINTALNEPQSRDYIRYAAGLFDELTGVLGLVYNRKKEDLDSEIEALIEKRQQARKNKDFKTADAIRDELKDKGIVLEDTPQGVKWSRA</sequence>
<evidence type="ECO:0000256" key="11">
    <source>
        <dbReference type="ARBA" id="ARBA00022737"/>
    </source>
</evidence>
<proteinExistence type="inferred from homology"/>
<evidence type="ECO:0000256" key="14">
    <source>
        <dbReference type="ARBA" id="ARBA00022840"/>
    </source>
</evidence>
<dbReference type="NCBIfam" id="TIGR00435">
    <property type="entry name" value="cysS"/>
    <property type="match status" value="1"/>
</dbReference>
<dbReference type="GO" id="GO:0005524">
    <property type="term" value="F:ATP binding"/>
    <property type="evidence" value="ECO:0007669"/>
    <property type="project" value="UniProtKB-UniRule"/>
</dbReference>
<comment type="catalytic activity">
    <reaction evidence="20">
        <text>L-serine + acetyl-CoA = O-acetyl-L-serine + CoA</text>
        <dbReference type="Rhea" id="RHEA:24560"/>
        <dbReference type="ChEBI" id="CHEBI:33384"/>
        <dbReference type="ChEBI" id="CHEBI:57287"/>
        <dbReference type="ChEBI" id="CHEBI:57288"/>
        <dbReference type="ChEBI" id="CHEBI:58340"/>
        <dbReference type="EC" id="2.3.1.30"/>
    </reaction>
</comment>
<dbReference type="Pfam" id="PF01406">
    <property type="entry name" value="tRNA-synt_1e"/>
    <property type="match status" value="1"/>
</dbReference>
<evidence type="ECO:0000256" key="15">
    <source>
        <dbReference type="ARBA" id="ARBA00022917"/>
    </source>
</evidence>
<evidence type="ECO:0000256" key="17">
    <source>
        <dbReference type="ARBA" id="ARBA00023192"/>
    </source>
</evidence>
<dbReference type="InterPro" id="IPR001451">
    <property type="entry name" value="Hexapep"/>
</dbReference>
<keyword evidence="7 21" id="KW-0436">Ligase</keyword>
<keyword evidence="12 21" id="KW-0547">Nucleotide-binding</keyword>
<keyword evidence="8" id="KW-0028">Amino-acid biosynthesis</keyword>
<dbReference type="Pfam" id="PF06426">
    <property type="entry name" value="SATase_N"/>
    <property type="match status" value="1"/>
</dbReference>
<keyword evidence="13 21" id="KW-0862">Zinc</keyword>
<evidence type="ECO:0000256" key="4">
    <source>
        <dbReference type="ARBA" id="ARBA00007274"/>
    </source>
</evidence>
<dbReference type="Gene3D" id="2.160.10.10">
    <property type="entry name" value="Hexapeptide repeat proteins"/>
    <property type="match status" value="1"/>
</dbReference>
<evidence type="ECO:0000256" key="13">
    <source>
        <dbReference type="ARBA" id="ARBA00022833"/>
    </source>
</evidence>
<evidence type="ECO:0000256" key="8">
    <source>
        <dbReference type="ARBA" id="ARBA00022605"/>
    </source>
</evidence>
<dbReference type="PANTHER" id="PTHR10890">
    <property type="entry name" value="CYSTEINYL-TRNA SYNTHETASE"/>
    <property type="match status" value="1"/>
</dbReference>
<comment type="catalytic activity">
    <reaction evidence="19 21">
        <text>tRNA(Cys) + L-cysteine + ATP = L-cysteinyl-tRNA(Cys) + AMP + diphosphate</text>
        <dbReference type="Rhea" id="RHEA:17773"/>
        <dbReference type="Rhea" id="RHEA-COMP:9661"/>
        <dbReference type="Rhea" id="RHEA-COMP:9679"/>
        <dbReference type="ChEBI" id="CHEBI:30616"/>
        <dbReference type="ChEBI" id="CHEBI:33019"/>
        <dbReference type="ChEBI" id="CHEBI:35235"/>
        <dbReference type="ChEBI" id="CHEBI:78442"/>
        <dbReference type="ChEBI" id="CHEBI:78517"/>
        <dbReference type="ChEBI" id="CHEBI:456215"/>
        <dbReference type="EC" id="6.1.1.16"/>
    </reaction>
</comment>
<keyword evidence="14 21" id="KW-0067">ATP-binding</keyword>
<dbReference type="InterPro" id="IPR015273">
    <property type="entry name" value="Cys-tRNA-synt_Ia_DALR"/>
</dbReference>
<evidence type="ECO:0000256" key="22">
    <source>
        <dbReference type="SAM" id="Coils"/>
    </source>
</evidence>
<dbReference type="GO" id="GO:0005829">
    <property type="term" value="C:cytosol"/>
    <property type="evidence" value="ECO:0007669"/>
    <property type="project" value="TreeGrafter"/>
</dbReference>
<dbReference type="InterPro" id="IPR045304">
    <property type="entry name" value="LbH_SAT"/>
</dbReference>
<evidence type="ECO:0000259" key="23">
    <source>
        <dbReference type="SMART" id="SM00840"/>
    </source>
</evidence>
<dbReference type="PANTHER" id="PTHR10890:SF3">
    <property type="entry name" value="CYSTEINE--TRNA LIGASE, CYTOPLASMIC"/>
    <property type="match status" value="1"/>
</dbReference>
<dbReference type="GO" id="GO:0008270">
    <property type="term" value="F:zinc ion binding"/>
    <property type="evidence" value="ECO:0007669"/>
    <property type="project" value="UniProtKB-UniRule"/>
</dbReference>
<dbReference type="GO" id="GO:0006423">
    <property type="term" value="P:cysteinyl-tRNA aminoacylation"/>
    <property type="evidence" value="ECO:0007669"/>
    <property type="project" value="UniProtKB-UniRule"/>
</dbReference>
<dbReference type="GO" id="GO:0006535">
    <property type="term" value="P:cysteine biosynthetic process from serine"/>
    <property type="evidence" value="ECO:0007669"/>
    <property type="project" value="InterPro"/>
</dbReference>
<dbReference type="CDD" id="cd03354">
    <property type="entry name" value="LbH_SAT"/>
    <property type="match status" value="1"/>
</dbReference>
<evidence type="ECO:0000256" key="6">
    <source>
        <dbReference type="ARBA" id="ARBA00022490"/>
    </source>
</evidence>
<reference evidence="24" key="1">
    <citation type="submission" date="2020-08" db="EMBL/GenBank/DDBJ databases">
        <title>Genome public.</title>
        <authorList>
            <person name="Liu C."/>
            <person name="Sun Q."/>
        </authorList>
    </citation>
    <scope>NUCLEOTIDE SEQUENCE</scope>
    <source>
        <strain evidence="24">NSJ-54</strain>
    </source>
</reference>
<keyword evidence="25" id="KW-1185">Reference proteome</keyword>
<dbReference type="Pfam" id="PF00132">
    <property type="entry name" value="Hexapep"/>
    <property type="match status" value="1"/>
</dbReference>
<keyword evidence="6 21" id="KW-0963">Cytoplasm</keyword>
<evidence type="ECO:0000256" key="18">
    <source>
        <dbReference type="ARBA" id="ARBA00023315"/>
    </source>
</evidence>
<evidence type="ECO:0000256" key="20">
    <source>
        <dbReference type="ARBA" id="ARBA00049486"/>
    </source>
</evidence>
<evidence type="ECO:0000256" key="2">
    <source>
        <dbReference type="ARBA" id="ARBA00004876"/>
    </source>
</evidence>
<dbReference type="InterPro" id="IPR005881">
    <property type="entry name" value="Ser_O-AcTrfase"/>
</dbReference>
<dbReference type="NCBIfam" id="TIGR01172">
    <property type="entry name" value="cysE"/>
    <property type="match status" value="1"/>
</dbReference>